<evidence type="ECO:0000256" key="4">
    <source>
        <dbReference type="ARBA" id="ARBA00005420"/>
    </source>
</evidence>
<evidence type="ECO:0000256" key="10">
    <source>
        <dbReference type="ARBA" id="ARBA00022989"/>
    </source>
</evidence>
<accession>A0A0G4G952</accession>
<dbReference type="Proteomes" id="UP000041254">
    <property type="component" value="Unassembled WGS sequence"/>
</dbReference>
<dbReference type="GO" id="GO:0005789">
    <property type="term" value="C:endoplasmic reticulum membrane"/>
    <property type="evidence" value="ECO:0007669"/>
    <property type="project" value="UniProtKB-SubCell"/>
</dbReference>
<evidence type="ECO:0000256" key="3">
    <source>
        <dbReference type="ARBA" id="ARBA00005189"/>
    </source>
</evidence>
<dbReference type="GO" id="GO:0019432">
    <property type="term" value="P:triglyceride biosynthetic process"/>
    <property type="evidence" value="ECO:0007669"/>
    <property type="project" value="TreeGrafter"/>
</dbReference>
<dbReference type="GO" id="GO:0006071">
    <property type="term" value="P:glycerol metabolic process"/>
    <property type="evidence" value="ECO:0007669"/>
    <property type="project" value="UniProtKB-KW"/>
</dbReference>
<keyword evidence="12 14" id="KW-0472">Membrane</keyword>
<comment type="pathway">
    <text evidence="2">Glycerolipid metabolism; triacylglycerol biosynthesis.</text>
</comment>
<keyword evidence="8" id="KW-0319">Glycerol metabolism</keyword>
<dbReference type="SUPFAM" id="SSF69593">
    <property type="entry name" value="Glycerol-3-phosphate (1)-acyltransferase"/>
    <property type="match status" value="1"/>
</dbReference>
<keyword evidence="6 14" id="KW-0808">Transferase</keyword>
<proteinExistence type="inferred from homology"/>
<evidence type="ECO:0000256" key="7">
    <source>
        <dbReference type="ARBA" id="ARBA00022692"/>
    </source>
</evidence>
<dbReference type="PANTHER" id="PTHR12317:SF0">
    <property type="entry name" value="ACYLTRANSFERASE"/>
    <property type="match status" value="1"/>
</dbReference>
<keyword evidence="7 14" id="KW-0812">Transmembrane</keyword>
<dbReference type="InParanoid" id="A0A0G4G952"/>
<keyword evidence="5" id="KW-0444">Lipid biosynthesis</keyword>
<evidence type="ECO:0000313" key="17">
    <source>
        <dbReference type="Proteomes" id="UP000041254"/>
    </source>
</evidence>
<feature type="region of interest" description="Disordered" evidence="15">
    <location>
        <begin position="98"/>
        <end position="120"/>
    </location>
</feature>
<dbReference type="EMBL" id="CDMY01000592">
    <property type="protein sequence ID" value="CEM25103.1"/>
    <property type="molecule type" value="Genomic_DNA"/>
</dbReference>
<feature type="transmembrane region" description="Helical" evidence="14">
    <location>
        <begin position="14"/>
        <end position="37"/>
    </location>
</feature>
<evidence type="ECO:0000256" key="11">
    <source>
        <dbReference type="ARBA" id="ARBA00023098"/>
    </source>
</evidence>
<reference evidence="16 17" key="1">
    <citation type="submission" date="2014-11" db="EMBL/GenBank/DDBJ databases">
        <authorList>
            <person name="Zhu J."/>
            <person name="Qi W."/>
            <person name="Song R."/>
        </authorList>
    </citation>
    <scope>NUCLEOTIDE SEQUENCE [LARGE SCALE GENOMIC DNA]</scope>
</reference>
<evidence type="ECO:0000256" key="8">
    <source>
        <dbReference type="ARBA" id="ARBA00022798"/>
    </source>
</evidence>
<organism evidence="16 17">
    <name type="scientific">Vitrella brassicaformis (strain CCMP3155)</name>
    <dbReference type="NCBI Taxonomy" id="1169540"/>
    <lineage>
        <taxon>Eukaryota</taxon>
        <taxon>Sar</taxon>
        <taxon>Alveolata</taxon>
        <taxon>Colpodellida</taxon>
        <taxon>Vitrellaceae</taxon>
        <taxon>Vitrella</taxon>
    </lineage>
</organism>
<evidence type="ECO:0000256" key="15">
    <source>
        <dbReference type="SAM" id="MobiDB-lite"/>
    </source>
</evidence>
<comment type="subcellular location">
    <subcellularLocation>
        <location evidence="1 14">Endoplasmic reticulum membrane</location>
        <topology evidence="1 14">Multi-pass membrane protein</topology>
    </subcellularLocation>
</comment>
<dbReference type="Pfam" id="PF03982">
    <property type="entry name" value="DAGAT"/>
    <property type="match status" value="1"/>
</dbReference>
<keyword evidence="17" id="KW-1185">Reference proteome</keyword>
<protein>
    <recommendedName>
        <fullName evidence="14">Acyltransferase</fullName>
        <ecNumber evidence="14">2.3.1.-</ecNumber>
    </recommendedName>
</protein>
<dbReference type="PhylomeDB" id="A0A0G4G952"/>
<dbReference type="GO" id="GO:0004144">
    <property type="term" value="F:diacylglycerol O-acyltransferase activity"/>
    <property type="evidence" value="ECO:0007669"/>
    <property type="project" value="TreeGrafter"/>
</dbReference>
<gene>
    <name evidence="16" type="ORF">Vbra_3278</name>
</gene>
<keyword evidence="10 14" id="KW-1133">Transmembrane helix</keyword>
<dbReference type="OrthoDB" id="264532at2759"/>
<dbReference type="STRING" id="1169540.A0A0G4G952"/>
<dbReference type="EC" id="2.3.1.-" evidence="14"/>
<evidence type="ECO:0000256" key="6">
    <source>
        <dbReference type="ARBA" id="ARBA00022679"/>
    </source>
</evidence>
<keyword evidence="9 14" id="KW-0256">Endoplasmic reticulum</keyword>
<evidence type="ECO:0000313" key="16">
    <source>
        <dbReference type="EMBL" id="CEM25103.1"/>
    </source>
</evidence>
<evidence type="ECO:0000256" key="12">
    <source>
        <dbReference type="ARBA" id="ARBA00023136"/>
    </source>
</evidence>
<feature type="transmembrane region" description="Helical" evidence="14">
    <location>
        <begin position="44"/>
        <end position="60"/>
    </location>
</feature>
<evidence type="ECO:0000256" key="14">
    <source>
        <dbReference type="RuleBase" id="RU367023"/>
    </source>
</evidence>
<evidence type="ECO:0000256" key="1">
    <source>
        <dbReference type="ARBA" id="ARBA00004477"/>
    </source>
</evidence>
<evidence type="ECO:0000256" key="13">
    <source>
        <dbReference type="ARBA" id="ARBA00023315"/>
    </source>
</evidence>
<dbReference type="AlphaFoldDB" id="A0A0G4G952"/>
<comment type="pathway">
    <text evidence="3">Lipid metabolism.</text>
</comment>
<keyword evidence="11" id="KW-0443">Lipid metabolism</keyword>
<evidence type="ECO:0000256" key="2">
    <source>
        <dbReference type="ARBA" id="ARBA00004771"/>
    </source>
</evidence>
<evidence type="ECO:0000256" key="5">
    <source>
        <dbReference type="ARBA" id="ARBA00022516"/>
    </source>
</evidence>
<keyword evidence="13" id="KW-0012">Acyltransferase</keyword>
<sequence length="350" mass="40078">MGSDNQDKDGWPTFALLVVYVHGVYMLSFLIMPTLLLMSIISSWRYLLLPPWIAYFLWTFDRSEYRLGRPWPWLSQHAWPLQALRRYFPFTIHVPPSLAKTPDPKTGTGEADDHPPRTKKKGPYIIAIHPHGSTSDYRIICDGLLTDHIDFGFRENAESEGFPYRTLAASSLFWFPIAREGALWTGCVDAGRRTAECVLSHGLSILVVPGGQREMLMTQCGKEIIYLKKRLGFVRLAVRHGVALVPCYVFGASDTYFTCRLLEKLREWISERLKLTIPLICGAPLLMPRRIPMHMVFGDPVSPPSIERREERSEEQRVAEMHAAYVEAVQRLFDEHKGKFGYGDRQLIVL</sequence>
<comment type="similarity">
    <text evidence="4 14">Belongs to the diacylglycerol acyltransferase family.</text>
</comment>
<dbReference type="OMA" id="IMGVACT"/>
<dbReference type="VEuPathDB" id="CryptoDB:Vbra_3278"/>
<name>A0A0G4G952_VITBC</name>
<dbReference type="CDD" id="cd07987">
    <property type="entry name" value="LPLAT_MGAT-like"/>
    <property type="match status" value="1"/>
</dbReference>
<dbReference type="PANTHER" id="PTHR12317">
    <property type="entry name" value="DIACYLGLYCEROL O-ACYLTRANSFERASE"/>
    <property type="match status" value="1"/>
</dbReference>
<evidence type="ECO:0000256" key="9">
    <source>
        <dbReference type="ARBA" id="ARBA00022824"/>
    </source>
</evidence>
<dbReference type="InterPro" id="IPR007130">
    <property type="entry name" value="DAGAT"/>
</dbReference>